<feature type="compositionally biased region" description="Pro residues" evidence="1">
    <location>
        <begin position="198"/>
        <end position="222"/>
    </location>
</feature>
<evidence type="ECO:0000313" key="2">
    <source>
        <dbReference type="EMBL" id="VDN43109.1"/>
    </source>
</evidence>
<dbReference type="AlphaFoldDB" id="A0A3P7RQM0"/>
<sequence length="228" mass="25047">MARYPANMGGSRTFSQVTANRQVGQAFAKDTYTGNPRQPIICVPRNLFSCCPPPSPPPPQGLLDQIILKKLLEIRCGLESIQREMCEEVSCSPAHDQVTANRQVKQAFAENSYQPINSLLPELFKYCPSPPPTSPPPPQGPLDQLTLQNLIDIRCSIESIKRKICEEIYKEMQPNPTMQETLDVIMDTARRLSTTPAYPTPSPSPPPAAVNSPSAPPPPPPAHARQSL</sequence>
<feature type="region of interest" description="Disordered" evidence="1">
    <location>
        <begin position="187"/>
        <end position="228"/>
    </location>
</feature>
<dbReference type="Proteomes" id="UP000281553">
    <property type="component" value="Unassembled WGS sequence"/>
</dbReference>
<evidence type="ECO:0000313" key="3">
    <source>
        <dbReference type="Proteomes" id="UP000281553"/>
    </source>
</evidence>
<reference evidence="2 3" key="1">
    <citation type="submission" date="2018-11" db="EMBL/GenBank/DDBJ databases">
        <authorList>
            <consortium name="Pathogen Informatics"/>
        </authorList>
    </citation>
    <scope>NUCLEOTIDE SEQUENCE [LARGE SCALE GENOMIC DNA]</scope>
</reference>
<organism evidence="2 3">
    <name type="scientific">Dibothriocephalus latus</name>
    <name type="common">Fish tapeworm</name>
    <name type="synonym">Diphyllobothrium latum</name>
    <dbReference type="NCBI Taxonomy" id="60516"/>
    <lineage>
        <taxon>Eukaryota</taxon>
        <taxon>Metazoa</taxon>
        <taxon>Spiralia</taxon>
        <taxon>Lophotrochozoa</taxon>
        <taxon>Platyhelminthes</taxon>
        <taxon>Cestoda</taxon>
        <taxon>Eucestoda</taxon>
        <taxon>Diphyllobothriidea</taxon>
        <taxon>Diphyllobothriidae</taxon>
        <taxon>Dibothriocephalus</taxon>
    </lineage>
</organism>
<feature type="non-terminal residue" evidence="2">
    <location>
        <position position="228"/>
    </location>
</feature>
<evidence type="ECO:0000256" key="1">
    <source>
        <dbReference type="SAM" id="MobiDB-lite"/>
    </source>
</evidence>
<keyword evidence="3" id="KW-1185">Reference proteome</keyword>
<name>A0A3P7RQM0_DIBLA</name>
<gene>
    <name evidence="2" type="ORF">DILT_LOCUS18997</name>
</gene>
<protein>
    <submittedName>
        <fullName evidence="2">Uncharacterized protein</fullName>
    </submittedName>
</protein>
<proteinExistence type="predicted"/>
<accession>A0A3P7RQM0</accession>
<dbReference type="EMBL" id="UYRU01106746">
    <property type="protein sequence ID" value="VDN43109.1"/>
    <property type="molecule type" value="Genomic_DNA"/>
</dbReference>